<dbReference type="EMBL" id="AFBM01000031">
    <property type="protein sequence ID" value="EGF49597.1"/>
    <property type="molecule type" value="Genomic_DNA"/>
</dbReference>
<keyword evidence="2" id="KW-1185">Reference proteome</keyword>
<comment type="caution">
    <text evidence="1">The sequence shown here is derived from an EMBL/GenBank/DDBJ whole genome shotgun (WGS) entry which is preliminary data.</text>
</comment>
<protein>
    <submittedName>
        <fullName evidence="1">Uncharacterized protein</fullName>
    </submittedName>
</protein>
<name>A0ABP2KMD1_9BACE</name>
<reference evidence="1 2" key="1">
    <citation type="submission" date="2011-02" db="EMBL/GenBank/DDBJ databases">
        <authorList>
            <person name="Weinstock G."/>
            <person name="Sodergren E."/>
            <person name="Clifton S."/>
            <person name="Fulton L."/>
            <person name="Fulton B."/>
            <person name="Courtney L."/>
            <person name="Fronick C."/>
            <person name="Harrison M."/>
            <person name="Strong C."/>
            <person name="Farmer C."/>
            <person name="Delahaunty K."/>
            <person name="Markovic C."/>
            <person name="Hall O."/>
            <person name="Minx P."/>
            <person name="Tomlinson C."/>
            <person name="Mitreva M."/>
            <person name="Hou S."/>
            <person name="Chen J."/>
            <person name="Wollam A."/>
            <person name="Pepin K.H."/>
            <person name="Johnson M."/>
            <person name="Bhonagiri V."/>
            <person name="Zhang X."/>
            <person name="Suruliraj S."/>
            <person name="Warren W."/>
            <person name="Chinwalla A."/>
            <person name="Mardis E.R."/>
            <person name="Wilson R.K."/>
        </authorList>
    </citation>
    <scope>NUCLEOTIDE SEQUENCE [LARGE SCALE GENOMIC DNA]</scope>
    <source>
        <strain evidence="1 2">YIT 12056</strain>
    </source>
</reference>
<gene>
    <name evidence="1" type="ORF">HMPREF9445_02968</name>
</gene>
<dbReference type="Proteomes" id="UP000010321">
    <property type="component" value="Unassembled WGS sequence"/>
</dbReference>
<evidence type="ECO:0000313" key="2">
    <source>
        <dbReference type="Proteomes" id="UP000010321"/>
    </source>
</evidence>
<sequence>MILDKFVVIVHNFVCFRTRKSKNTPSAPKSAQVFEKKPLLLFREKL</sequence>
<evidence type="ECO:0000313" key="1">
    <source>
        <dbReference type="EMBL" id="EGF49597.1"/>
    </source>
</evidence>
<proteinExistence type="predicted"/>
<accession>A0ABP2KMD1</accession>
<organism evidence="1 2">
    <name type="scientific">Bacteroides clarus YIT 12056</name>
    <dbReference type="NCBI Taxonomy" id="762984"/>
    <lineage>
        <taxon>Bacteria</taxon>
        <taxon>Pseudomonadati</taxon>
        <taxon>Bacteroidota</taxon>
        <taxon>Bacteroidia</taxon>
        <taxon>Bacteroidales</taxon>
        <taxon>Bacteroidaceae</taxon>
        <taxon>Bacteroides</taxon>
    </lineage>
</organism>